<proteinExistence type="predicted"/>
<evidence type="ECO:0000313" key="2">
    <source>
        <dbReference type="Proteomes" id="UP001457282"/>
    </source>
</evidence>
<keyword evidence="2" id="KW-1185">Reference proteome</keyword>
<gene>
    <name evidence="1" type="ORF">M0R45_006998</name>
</gene>
<evidence type="ECO:0000313" key="1">
    <source>
        <dbReference type="EMBL" id="KAK9951560.1"/>
    </source>
</evidence>
<organism evidence="1 2">
    <name type="scientific">Rubus argutus</name>
    <name type="common">Southern blackberry</name>
    <dbReference type="NCBI Taxonomy" id="59490"/>
    <lineage>
        <taxon>Eukaryota</taxon>
        <taxon>Viridiplantae</taxon>
        <taxon>Streptophyta</taxon>
        <taxon>Embryophyta</taxon>
        <taxon>Tracheophyta</taxon>
        <taxon>Spermatophyta</taxon>
        <taxon>Magnoliopsida</taxon>
        <taxon>eudicotyledons</taxon>
        <taxon>Gunneridae</taxon>
        <taxon>Pentapetalae</taxon>
        <taxon>rosids</taxon>
        <taxon>fabids</taxon>
        <taxon>Rosales</taxon>
        <taxon>Rosaceae</taxon>
        <taxon>Rosoideae</taxon>
        <taxon>Rosoideae incertae sedis</taxon>
        <taxon>Rubus</taxon>
    </lineage>
</organism>
<dbReference type="AlphaFoldDB" id="A0AAW1YS48"/>
<name>A0AAW1YS48_RUBAR</name>
<comment type="caution">
    <text evidence="1">The sequence shown here is derived from an EMBL/GenBank/DDBJ whole genome shotgun (WGS) entry which is preliminary data.</text>
</comment>
<dbReference type="Proteomes" id="UP001457282">
    <property type="component" value="Unassembled WGS sequence"/>
</dbReference>
<reference evidence="1 2" key="1">
    <citation type="journal article" date="2023" name="G3 (Bethesda)">
        <title>A chromosome-length genome assembly and annotation of blackberry (Rubus argutus, cv. 'Hillquist').</title>
        <authorList>
            <person name="Bruna T."/>
            <person name="Aryal R."/>
            <person name="Dudchenko O."/>
            <person name="Sargent D.J."/>
            <person name="Mead D."/>
            <person name="Buti M."/>
            <person name="Cavallini A."/>
            <person name="Hytonen T."/>
            <person name="Andres J."/>
            <person name="Pham M."/>
            <person name="Weisz D."/>
            <person name="Mascagni F."/>
            <person name="Usai G."/>
            <person name="Natali L."/>
            <person name="Bassil N."/>
            <person name="Fernandez G.E."/>
            <person name="Lomsadze A."/>
            <person name="Armour M."/>
            <person name="Olukolu B."/>
            <person name="Poorten T."/>
            <person name="Britton C."/>
            <person name="Davik J."/>
            <person name="Ashrafi H."/>
            <person name="Aiden E.L."/>
            <person name="Borodovsky M."/>
            <person name="Worthington M."/>
        </authorList>
    </citation>
    <scope>NUCLEOTIDE SEQUENCE [LARGE SCALE GENOMIC DNA]</scope>
    <source>
        <strain evidence="1">PI 553951</strain>
    </source>
</reference>
<accession>A0AAW1YS48</accession>
<dbReference type="EMBL" id="JBEDUW010000001">
    <property type="protein sequence ID" value="KAK9951560.1"/>
    <property type="molecule type" value="Genomic_DNA"/>
</dbReference>
<sequence length="101" mass="11090">MTTAREIATDLGAAWLFWAEHGQEGSIDGGEHRRRRGLDEPARVAEGKAAAWTARVMRTGVGWAGEHRPDEMMSELILNLVSSVLQVTAEDGFVVIEMLVN</sequence>
<protein>
    <submittedName>
        <fullName evidence="1">Uncharacterized protein</fullName>
    </submittedName>
</protein>